<evidence type="ECO:0000256" key="3">
    <source>
        <dbReference type="ARBA" id="ARBA00015944"/>
    </source>
</evidence>
<keyword evidence="8 11" id="KW-0496">Mitochondrion</keyword>
<feature type="domain" description="Heme-copper oxidase subunit III family profile" evidence="10">
    <location>
        <begin position="87"/>
        <end position="279"/>
    </location>
</feature>
<geneLocation type="mitochondrion" evidence="11"/>
<dbReference type="Gene3D" id="1.20.120.80">
    <property type="entry name" value="Cytochrome c oxidase, subunit III, four-helix bundle"/>
    <property type="match status" value="1"/>
</dbReference>
<evidence type="ECO:0000256" key="7">
    <source>
        <dbReference type="ARBA" id="ARBA00023136"/>
    </source>
</evidence>
<dbReference type="GO" id="GO:0004129">
    <property type="term" value="F:cytochrome-c oxidase activity"/>
    <property type="evidence" value="ECO:0007669"/>
    <property type="project" value="InterPro"/>
</dbReference>
<feature type="transmembrane region" description="Helical" evidence="9">
    <location>
        <begin position="203"/>
        <end position="227"/>
    </location>
</feature>
<dbReference type="InterPro" id="IPR000298">
    <property type="entry name" value="Cyt_c_oxidase-like_su3"/>
</dbReference>
<keyword evidence="5" id="KW-1278">Translocase</keyword>
<feature type="transmembrane region" description="Helical" evidence="9">
    <location>
        <begin position="134"/>
        <end position="157"/>
    </location>
</feature>
<gene>
    <name evidence="11" type="primary">COIII</name>
</gene>
<dbReference type="Pfam" id="PF00510">
    <property type="entry name" value="COX3"/>
    <property type="match status" value="1"/>
</dbReference>
<dbReference type="PANTHER" id="PTHR11403:SF7">
    <property type="entry name" value="CYTOCHROME C OXIDASE SUBUNIT 3"/>
    <property type="match status" value="1"/>
</dbReference>
<evidence type="ECO:0000259" key="10">
    <source>
        <dbReference type="PROSITE" id="PS50253"/>
    </source>
</evidence>
<dbReference type="PANTHER" id="PTHR11403">
    <property type="entry name" value="CYTOCHROME C OXIDASE SUBUNIT III"/>
    <property type="match status" value="1"/>
</dbReference>
<evidence type="ECO:0000313" key="11">
    <source>
        <dbReference type="EMBL" id="CAC14904.1"/>
    </source>
</evidence>
<dbReference type="FunFam" id="1.20.120.80:FF:000007">
    <property type="entry name" value="Cytochrome c oxidase subunit 3"/>
    <property type="match status" value="1"/>
</dbReference>
<feature type="transmembrane region" description="Helical" evidence="9">
    <location>
        <begin position="91"/>
        <end position="114"/>
    </location>
</feature>
<dbReference type="EMBL" id="AJ298788">
    <property type="protein sequence ID" value="CAC14904.1"/>
    <property type="molecule type" value="Genomic_DNA"/>
</dbReference>
<accession>Q9G6Y1</accession>
<comment type="function">
    <text evidence="8">Component of the cytochrome c oxidase, the last enzyme in the mitochondrial electron transport chain which drives oxidative phosphorylation. The respiratory chain contains 3 multisubunit complexes succinate dehydrogenase (complex II, CII), ubiquinol-cytochrome c oxidoreductase (cytochrome b-c1 complex, complex III, CIII) and cytochrome c oxidase (complex IV, CIV), that cooperate to transfer electrons derived from NADH and succinate to molecular oxygen, creating an electrochemical gradient over the inner membrane that drives transmembrane transport and the ATP synthase. Cytochrome c oxidase is the component of the respiratory chain that catalyzes the reduction of oxygen to water. Electrons originating from reduced cytochrome c in the intermembrane space (IMS) are transferred via the dinuclear copper A center (CU(A)) of subunit 2 and heme A of subunit 1 to the active site in subunit 1, a binuclear center (BNC) formed by heme A3 and copper B (CU(B)). The BNC reduces molecular oxygen to 2 water molecules using 4 electrons from cytochrome c in the IMS and 4 protons from the mitochondrial matrix.</text>
</comment>
<evidence type="ECO:0000256" key="2">
    <source>
        <dbReference type="ARBA" id="ARBA00010581"/>
    </source>
</evidence>
<keyword evidence="6 9" id="KW-1133">Transmembrane helix</keyword>
<comment type="similarity">
    <text evidence="2 8">Belongs to the cytochrome c oxidase subunit 3 family.</text>
</comment>
<dbReference type="AlphaFoldDB" id="Q9G6Y1"/>
<sequence length="279" mass="32260">SSIYTITCYPRRTFLPLYVYGTLSHRSYKFILFSNLSNIKAHLVSYPALTSLYGTSLKYFSVGILFTFNPIILLIFVYPIRESFYSVFSSLTSGMLSIIISEALLFFTYFWGILHFSLSPYPLSNEGIIITSSRMLILTITFILASASCMSACLQVFIEKGMSFEISSIICIIYLLGECFASLQTTEYLHLSYHINDTVYTTLFYCVTGLHFSHVVIGLLLLIIYFIRIIEIYDTSTEWFINSFGISYIVIPHTDQITILYWHFVEIVWLFIEFLFYSE</sequence>
<dbReference type="InterPro" id="IPR024791">
    <property type="entry name" value="Cyt_c/ubiquinol_Oxase_su3"/>
</dbReference>
<dbReference type="GO" id="GO:0005739">
    <property type="term" value="C:mitochondrion"/>
    <property type="evidence" value="ECO:0007669"/>
    <property type="project" value="TreeGrafter"/>
</dbReference>
<organism evidence="11">
    <name type="scientific">Plasmodium falciparum</name>
    <name type="common">malaria parasite P. falciparum</name>
    <dbReference type="NCBI Taxonomy" id="5833"/>
    <lineage>
        <taxon>Eukaryota</taxon>
        <taxon>Sar</taxon>
        <taxon>Alveolata</taxon>
        <taxon>Apicomplexa</taxon>
        <taxon>Aconoidasida</taxon>
        <taxon>Haemosporida</taxon>
        <taxon>Plasmodiidae</taxon>
        <taxon>Plasmodium</taxon>
        <taxon>Plasmodium (Laverania)</taxon>
    </lineage>
</organism>
<protein>
    <recommendedName>
        <fullName evidence="3 8">Cytochrome c oxidase subunit 3</fullName>
    </recommendedName>
</protein>
<evidence type="ECO:0000256" key="1">
    <source>
        <dbReference type="ARBA" id="ARBA00004141"/>
    </source>
</evidence>
<feature type="non-terminal residue" evidence="11">
    <location>
        <position position="1"/>
    </location>
</feature>
<dbReference type="SUPFAM" id="SSF81452">
    <property type="entry name" value="Cytochrome c oxidase subunit III-like"/>
    <property type="match status" value="1"/>
</dbReference>
<feature type="transmembrane region" description="Helical" evidence="9">
    <location>
        <begin position="59"/>
        <end position="79"/>
    </location>
</feature>
<evidence type="ECO:0000256" key="8">
    <source>
        <dbReference type="RuleBase" id="RU003375"/>
    </source>
</evidence>
<evidence type="ECO:0000256" key="9">
    <source>
        <dbReference type="SAM" id="Phobius"/>
    </source>
</evidence>
<feature type="transmembrane region" description="Helical" evidence="9">
    <location>
        <begin position="164"/>
        <end position="183"/>
    </location>
</feature>
<proteinExistence type="inferred from homology"/>
<comment type="subcellular location">
    <subcellularLocation>
        <location evidence="1">Membrane</location>
        <topology evidence="1">Multi-pass membrane protein</topology>
    </subcellularLocation>
</comment>
<feature type="transmembrane region" description="Helical" evidence="9">
    <location>
        <begin position="260"/>
        <end position="277"/>
    </location>
</feature>
<name>Q9G6Y1_PLAFA</name>
<keyword evidence="7 9" id="KW-0472">Membrane</keyword>
<evidence type="ECO:0000256" key="4">
    <source>
        <dbReference type="ARBA" id="ARBA00022692"/>
    </source>
</evidence>
<dbReference type="PROSITE" id="PS50253">
    <property type="entry name" value="COX3"/>
    <property type="match status" value="1"/>
</dbReference>
<reference evidence="11" key="1">
    <citation type="journal article" date="2001" name="Int. J. Parasitol.">
        <title>Complete nucleotide sequence of the 6 kb element and conserved cytochrome b gene sequences among Indian isolates of Plasmodium falciparum.</title>
        <authorList>
            <person name="Sharma I."/>
            <person name="Rawat D.S."/>
            <person name="Pasha S.T."/>
            <person name="Biswas S."/>
            <person name="Sharma Y.D."/>
        </authorList>
    </citation>
    <scope>NUCLEOTIDE SEQUENCE</scope>
</reference>
<dbReference type="InterPro" id="IPR013833">
    <property type="entry name" value="Cyt_c_oxidase_su3_a-hlx"/>
</dbReference>
<dbReference type="InterPro" id="IPR035973">
    <property type="entry name" value="Cyt_c_oxidase_su3-like_sf"/>
</dbReference>
<dbReference type="GO" id="GO:0016020">
    <property type="term" value="C:membrane"/>
    <property type="evidence" value="ECO:0007669"/>
    <property type="project" value="UniProtKB-SubCell"/>
</dbReference>
<dbReference type="GO" id="GO:0006123">
    <property type="term" value="P:mitochondrial electron transport, cytochrome c to oxygen"/>
    <property type="evidence" value="ECO:0007669"/>
    <property type="project" value="TreeGrafter"/>
</dbReference>
<keyword evidence="4 8" id="KW-0812">Transmembrane</keyword>
<evidence type="ECO:0000256" key="5">
    <source>
        <dbReference type="ARBA" id="ARBA00022967"/>
    </source>
</evidence>
<dbReference type="CDD" id="cd00386">
    <property type="entry name" value="Heme_Cu_Oxidase_III_like"/>
    <property type="match status" value="1"/>
</dbReference>
<evidence type="ECO:0000256" key="6">
    <source>
        <dbReference type="ARBA" id="ARBA00022989"/>
    </source>
</evidence>